<feature type="signal peptide" evidence="7">
    <location>
        <begin position="1"/>
        <end position="27"/>
    </location>
</feature>
<feature type="chain" id="PRO_5038684967" description="mannosyl-glycoprotein endo-beta-N-acetylglucosaminidase" evidence="7">
    <location>
        <begin position="28"/>
        <end position="318"/>
    </location>
</feature>
<keyword evidence="10" id="KW-1185">Reference proteome</keyword>
<evidence type="ECO:0000259" key="8">
    <source>
        <dbReference type="PROSITE" id="PS51910"/>
    </source>
</evidence>
<dbReference type="SUPFAM" id="SSF51445">
    <property type="entry name" value="(Trans)glycosidases"/>
    <property type="match status" value="1"/>
</dbReference>
<evidence type="ECO:0000256" key="5">
    <source>
        <dbReference type="ARBA" id="ARBA00023295"/>
    </source>
</evidence>
<comment type="catalytic activity">
    <reaction evidence="6">
        <text>an N(4)-(oligosaccharide-(1-&gt;3)-[oligosaccharide-(1-&gt;6)]-beta-D-Man-(1-&gt;4)-beta-D-GlcNAc-(1-&gt;4)-alpha-D-GlcNAc)-L-asparaginyl-[protein] + H2O = an oligosaccharide-(1-&gt;3)-[oligosaccharide-(1-&gt;6)]-beta-D-Man-(1-&gt;4)-D-GlcNAc + N(4)-(N-acetyl-beta-D-glucosaminyl)-L-asparaginyl-[protein]</text>
        <dbReference type="Rhea" id="RHEA:73067"/>
        <dbReference type="Rhea" id="RHEA-COMP:12603"/>
        <dbReference type="Rhea" id="RHEA-COMP:18176"/>
        <dbReference type="ChEBI" id="CHEBI:15377"/>
        <dbReference type="ChEBI" id="CHEBI:132248"/>
        <dbReference type="ChEBI" id="CHEBI:192714"/>
        <dbReference type="ChEBI" id="CHEBI:192715"/>
        <dbReference type="EC" id="3.2.1.96"/>
    </reaction>
</comment>
<evidence type="ECO:0000256" key="6">
    <source>
        <dbReference type="ARBA" id="ARBA00034414"/>
    </source>
</evidence>
<dbReference type="Proteomes" id="UP000249828">
    <property type="component" value="Unassembled WGS sequence"/>
</dbReference>
<feature type="domain" description="GH18" evidence="8">
    <location>
        <begin position="35"/>
        <end position="318"/>
    </location>
</feature>
<keyword evidence="4" id="KW-0378">Hydrolase</keyword>
<dbReference type="EMBL" id="PIEU01000085">
    <property type="protein sequence ID" value="PZL72449.1"/>
    <property type="molecule type" value="Genomic_DNA"/>
</dbReference>
<dbReference type="EC" id="3.2.1.96" evidence="2"/>
<evidence type="ECO:0000256" key="4">
    <source>
        <dbReference type="ARBA" id="ARBA00022801"/>
    </source>
</evidence>
<dbReference type="CDD" id="cd06542">
    <property type="entry name" value="GH18_EndoS-like"/>
    <property type="match status" value="1"/>
</dbReference>
<accession>A0A2W4BJ98</accession>
<name>A0A2W4BJ98_9ENTE</name>
<evidence type="ECO:0000313" key="9">
    <source>
        <dbReference type="EMBL" id="PZL72449.1"/>
    </source>
</evidence>
<dbReference type="InterPro" id="IPR057016">
    <property type="entry name" value="EndoS_F2-like_TIM-barrel"/>
</dbReference>
<sequence length="318" mass="36191">MSNKLASFLVPVFFLLSFSLVSTQANAVQASPKEPVMMAYYRTWRDVTMPHDANSTLPDQNVTAMTDIPEGVAIVSVFHYVNPGTNQQKFWDTLRDTYVPTLHARGTRVIRTIDIREVWNVPHAGAIPTTEEYDRYAQQLIDTYLTPWNLDGLDIDMESSLTAKQEAMAAGTFKALSQHLGPNANTGKLLIYDTNKDNHSLFQKVASYVDYLFIQAYGRPASSLDKTWNTYKSSVTPQQFLPGISFPEEQDHNRWNDTVEPYETSRAYSYAKWHPKEGQKGGMFVYAIDRDGKQFGDDTITKTDFSWTKRLINTMNTH</sequence>
<comment type="similarity">
    <text evidence="1">Belongs to the glycosyl hydrolase 18 family.</text>
</comment>
<evidence type="ECO:0000256" key="1">
    <source>
        <dbReference type="ARBA" id="ARBA00009336"/>
    </source>
</evidence>
<keyword evidence="5" id="KW-0326">Glycosidase</keyword>
<comment type="caution">
    <text evidence="9">The sequence shown here is derived from an EMBL/GenBank/DDBJ whole genome shotgun (WGS) entry which is preliminary data.</text>
</comment>
<dbReference type="OrthoDB" id="7183084at2"/>
<evidence type="ECO:0000256" key="3">
    <source>
        <dbReference type="ARBA" id="ARBA00022729"/>
    </source>
</evidence>
<gene>
    <name evidence="9" type="ORF">CI088_10520</name>
</gene>
<dbReference type="InterPro" id="IPR017853">
    <property type="entry name" value="GH"/>
</dbReference>
<evidence type="ECO:0000256" key="2">
    <source>
        <dbReference type="ARBA" id="ARBA00012566"/>
    </source>
</evidence>
<protein>
    <recommendedName>
        <fullName evidence="2">mannosyl-glycoprotein endo-beta-N-acetylglucosaminidase</fullName>
        <ecNumber evidence="2">3.2.1.96</ecNumber>
    </recommendedName>
</protein>
<dbReference type="GO" id="GO:0033925">
    <property type="term" value="F:mannosyl-glycoprotein endo-beta-N-acetylglucosaminidase activity"/>
    <property type="evidence" value="ECO:0007669"/>
    <property type="project" value="UniProtKB-EC"/>
</dbReference>
<organism evidence="9 10">
    <name type="scientific">Enterococcus plantarum</name>
    <dbReference type="NCBI Taxonomy" id="1077675"/>
    <lineage>
        <taxon>Bacteria</taxon>
        <taxon>Bacillati</taxon>
        <taxon>Bacillota</taxon>
        <taxon>Bacilli</taxon>
        <taxon>Lactobacillales</taxon>
        <taxon>Enterococcaceae</taxon>
        <taxon>Enterococcus</taxon>
    </lineage>
</organism>
<dbReference type="RefSeq" id="WP_069654994.1">
    <property type="nucleotide sequence ID" value="NZ_JAFLVZ010000001.1"/>
</dbReference>
<dbReference type="PROSITE" id="PS51910">
    <property type="entry name" value="GH18_2"/>
    <property type="match status" value="1"/>
</dbReference>
<keyword evidence="3 7" id="KW-0732">Signal</keyword>
<dbReference type="InterPro" id="IPR001223">
    <property type="entry name" value="Glyco_hydro18_cat"/>
</dbReference>
<dbReference type="Gene3D" id="3.20.20.80">
    <property type="entry name" value="Glycosidases"/>
    <property type="match status" value="1"/>
</dbReference>
<proteinExistence type="inferred from homology"/>
<dbReference type="AlphaFoldDB" id="A0A2W4BJ98"/>
<dbReference type="Pfam" id="PF23916">
    <property type="entry name" value="TIM-barrel_EndoS"/>
    <property type="match status" value="1"/>
</dbReference>
<evidence type="ECO:0000256" key="7">
    <source>
        <dbReference type="SAM" id="SignalP"/>
    </source>
</evidence>
<dbReference type="STRING" id="1077675.BCR22_05340"/>
<dbReference type="GO" id="GO:0005975">
    <property type="term" value="P:carbohydrate metabolic process"/>
    <property type="evidence" value="ECO:0007669"/>
    <property type="project" value="InterPro"/>
</dbReference>
<evidence type="ECO:0000313" key="10">
    <source>
        <dbReference type="Proteomes" id="UP000249828"/>
    </source>
</evidence>
<reference evidence="9 10" key="1">
    <citation type="submission" date="2017-11" db="EMBL/GenBank/DDBJ databases">
        <title>Draft genome sequence of Enterococcus plantarum TRW2 strain isolated from lettuce.</title>
        <authorList>
            <person name="Kim E.B."/>
            <person name="Marco M.L."/>
            <person name="Williams T.R."/>
            <person name="You I.H."/>
        </authorList>
    </citation>
    <scope>NUCLEOTIDE SEQUENCE [LARGE SCALE GENOMIC DNA]</scope>
    <source>
        <strain evidence="9 10">TRW2</strain>
    </source>
</reference>